<dbReference type="Pfam" id="PF13458">
    <property type="entry name" value="Peripla_BP_6"/>
    <property type="match status" value="1"/>
</dbReference>
<sequence length="365" mass="39240">MWLIRQRGIMLPLPEAGADVLRIGMLTSKSGPAVIYAMATEYLAQMAVDEVNEEGGVHGRRLELVVADDETDPGTAAVEARRLRRAGCHVVFACTTSRSFTAVDAAVGRDLLAVHAVMNERGGGVHDSVVQLGEHPGSQISAVAGRLMAATGTKSWFLVGEQYSWSYAAHAAARIAVPHAGGRILGESYTAVGTTDFSAVIEQIERSGADVVMSSLIGADEVEFERQCADAGLRTRTRAFSLAMDESTCEHIGAESAEGIWTAMAYHQDIPADGNAELLERYRARLGRWAPPISTTSETVYEAILQYAGAVRRHGDGVVPLRSDDLMAYLRKACDGGVGRRNLVTPRLYLAQVSPRGVQVMDQAR</sequence>
<gene>
    <name evidence="6" type="ORF">SAMN05216207_10654</name>
</gene>
<dbReference type="Gene3D" id="3.40.50.2300">
    <property type="match status" value="2"/>
</dbReference>
<evidence type="ECO:0000256" key="3">
    <source>
        <dbReference type="ARBA" id="ARBA00022729"/>
    </source>
</evidence>
<dbReference type="PANTHER" id="PTHR47628">
    <property type="match status" value="1"/>
</dbReference>
<accession>A0A1I5HGR2</accession>
<evidence type="ECO:0000256" key="4">
    <source>
        <dbReference type="ARBA" id="ARBA00022970"/>
    </source>
</evidence>
<dbReference type="InterPro" id="IPR028081">
    <property type="entry name" value="Leu-bd"/>
</dbReference>
<protein>
    <submittedName>
        <fullName evidence="6">Branched-chain amino acid transport system substrate-binding protein</fullName>
    </submittedName>
</protein>
<name>A0A1I5HGR2_PSUAM</name>
<keyword evidence="2" id="KW-0813">Transport</keyword>
<organism evidence="6 7">
    <name type="scientific">Pseudonocardia ammonioxydans</name>
    <dbReference type="NCBI Taxonomy" id="260086"/>
    <lineage>
        <taxon>Bacteria</taxon>
        <taxon>Bacillati</taxon>
        <taxon>Actinomycetota</taxon>
        <taxon>Actinomycetes</taxon>
        <taxon>Pseudonocardiales</taxon>
        <taxon>Pseudonocardiaceae</taxon>
        <taxon>Pseudonocardia</taxon>
    </lineage>
</organism>
<feature type="domain" description="Leucine-binding protein" evidence="5">
    <location>
        <begin position="21"/>
        <end position="316"/>
    </location>
</feature>
<dbReference type="Proteomes" id="UP000199614">
    <property type="component" value="Unassembled WGS sequence"/>
</dbReference>
<dbReference type="InterPro" id="IPR000709">
    <property type="entry name" value="Leu_Ile_Val-bd"/>
</dbReference>
<dbReference type="EMBL" id="FOUY01000065">
    <property type="protein sequence ID" value="SFO47474.1"/>
    <property type="molecule type" value="Genomic_DNA"/>
</dbReference>
<dbReference type="STRING" id="260086.SAMN05216207_10654"/>
<proteinExistence type="inferred from homology"/>
<reference evidence="6 7" key="1">
    <citation type="submission" date="2016-10" db="EMBL/GenBank/DDBJ databases">
        <authorList>
            <person name="de Groot N.N."/>
        </authorList>
    </citation>
    <scope>NUCLEOTIDE SEQUENCE [LARGE SCALE GENOMIC DNA]</scope>
    <source>
        <strain evidence="6 7">CGMCC 4.1877</strain>
    </source>
</reference>
<evidence type="ECO:0000259" key="5">
    <source>
        <dbReference type="Pfam" id="PF13458"/>
    </source>
</evidence>
<dbReference type="PANTHER" id="PTHR47628:SF1">
    <property type="entry name" value="ALIPHATIC AMIDASE EXPRESSION-REGULATING PROTEIN"/>
    <property type="match status" value="1"/>
</dbReference>
<keyword evidence="3" id="KW-0732">Signal</keyword>
<comment type="similarity">
    <text evidence="1">Belongs to the leucine-binding protein family.</text>
</comment>
<keyword evidence="4" id="KW-0029">Amino-acid transport</keyword>
<dbReference type="AlphaFoldDB" id="A0A1I5HGR2"/>
<dbReference type="SUPFAM" id="SSF53822">
    <property type="entry name" value="Periplasmic binding protein-like I"/>
    <property type="match status" value="1"/>
</dbReference>
<evidence type="ECO:0000313" key="6">
    <source>
        <dbReference type="EMBL" id="SFO47474.1"/>
    </source>
</evidence>
<evidence type="ECO:0000313" key="7">
    <source>
        <dbReference type="Proteomes" id="UP000199614"/>
    </source>
</evidence>
<evidence type="ECO:0000256" key="1">
    <source>
        <dbReference type="ARBA" id="ARBA00010062"/>
    </source>
</evidence>
<dbReference type="GO" id="GO:0006865">
    <property type="term" value="P:amino acid transport"/>
    <property type="evidence" value="ECO:0007669"/>
    <property type="project" value="UniProtKB-KW"/>
</dbReference>
<evidence type="ECO:0000256" key="2">
    <source>
        <dbReference type="ARBA" id="ARBA00022448"/>
    </source>
</evidence>
<dbReference type="InterPro" id="IPR028082">
    <property type="entry name" value="Peripla_BP_I"/>
</dbReference>
<dbReference type="PRINTS" id="PR00337">
    <property type="entry name" value="LEUILEVALBP"/>
</dbReference>
<keyword evidence="7" id="KW-1185">Reference proteome</keyword>